<dbReference type="Proteomes" id="UP000712600">
    <property type="component" value="Unassembled WGS sequence"/>
</dbReference>
<reference evidence="3" key="1">
    <citation type="submission" date="2019-12" db="EMBL/GenBank/DDBJ databases">
        <title>Genome sequencing and annotation of Brassica cretica.</title>
        <authorList>
            <person name="Studholme D.J."/>
            <person name="Sarris P."/>
        </authorList>
    </citation>
    <scope>NUCLEOTIDE SEQUENCE</scope>
    <source>
        <strain evidence="3">PFS-109/04</strain>
        <tissue evidence="3">Leaf</tissue>
    </source>
</reference>
<proteinExistence type="predicted"/>
<evidence type="ECO:0000313" key="3">
    <source>
        <dbReference type="EMBL" id="KAF3521744.1"/>
    </source>
</evidence>
<evidence type="ECO:0000256" key="1">
    <source>
        <dbReference type="ARBA" id="ARBA00022737"/>
    </source>
</evidence>
<dbReference type="AlphaFoldDB" id="A0A8S9PKT9"/>
<protein>
    <recommendedName>
        <fullName evidence="5">Pentatricopeptide repeat-containing protein</fullName>
    </recommendedName>
</protein>
<dbReference type="EMBL" id="QGKX02001347">
    <property type="protein sequence ID" value="KAF3521744.1"/>
    <property type="molecule type" value="Genomic_DNA"/>
</dbReference>
<evidence type="ECO:0000256" key="2">
    <source>
        <dbReference type="PROSITE-ProRule" id="PRU00708"/>
    </source>
</evidence>
<dbReference type="InterPro" id="IPR002885">
    <property type="entry name" value="PPR_rpt"/>
</dbReference>
<dbReference type="PROSITE" id="PS51375">
    <property type="entry name" value="PPR"/>
    <property type="match status" value="1"/>
</dbReference>
<evidence type="ECO:0000313" key="4">
    <source>
        <dbReference type="Proteomes" id="UP000712600"/>
    </source>
</evidence>
<organism evidence="3 4">
    <name type="scientific">Brassica cretica</name>
    <name type="common">Mustard</name>
    <dbReference type="NCBI Taxonomy" id="69181"/>
    <lineage>
        <taxon>Eukaryota</taxon>
        <taxon>Viridiplantae</taxon>
        <taxon>Streptophyta</taxon>
        <taxon>Embryophyta</taxon>
        <taxon>Tracheophyta</taxon>
        <taxon>Spermatophyta</taxon>
        <taxon>Magnoliopsida</taxon>
        <taxon>eudicotyledons</taxon>
        <taxon>Gunneridae</taxon>
        <taxon>Pentapetalae</taxon>
        <taxon>rosids</taxon>
        <taxon>malvids</taxon>
        <taxon>Brassicales</taxon>
        <taxon>Brassicaceae</taxon>
        <taxon>Brassiceae</taxon>
        <taxon>Brassica</taxon>
    </lineage>
</organism>
<accession>A0A8S9PKT9</accession>
<dbReference type="Gene3D" id="1.25.40.10">
    <property type="entry name" value="Tetratricopeptide repeat domain"/>
    <property type="match status" value="1"/>
</dbReference>
<keyword evidence="1" id="KW-0677">Repeat</keyword>
<dbReference type="InterPro" id="IPR011990">
    <property type="entry name" value="TPR-like_helical_dom_sf"/>
</dbReference>
<evidence type="ECO:0008006" key="5">
    <source>
        <dbReference type="Google" id="ProtNLM"/>
    </source>
</evidence>
<gene>
    <name evidence="3" type="ORF">F2Q69_00050344</name>
</gene>
<sequence>MIIVLELALEFGDAYNVYSWNAIIAGALRNQDYGAAFDLFNEMQRPDSYTVFTWFTDAQHKEDAVNEIHGQVSCSCRCVHLVICFLSIDHLCHTLLPEPNGRTLKSRPLTSVSSSRNRSGLNSKGFIQFTGSLPISFTWT</sequence>
<dbReference type="NCBIfam" id="TIGR00756">
    <property type="entry name" value="PPR"/>
    <property type="match status" value="1"/>
</dbReference>
<comment type="caution">
    <text evidence="3">The sequence shown here is derived from an EMBL/GenBank/DDBJ whole genome shotgun (WGS) entry which is preliminary data.</text>
</comment>
<feature type="repeat" description="PPR" evidence="2">
    <location>
        <begin position="16"/>
        <end position="50"/>
    </location>
</feature>
<name>A0A8S9PKT9_BRACR</name>
<dbReference type="Pfam" id="PF13041">
    <property type="entry name" value="PPR_2"/>
    <property type="match status" value="1"/>
</dbReference>